<protein>
    <recommendedName>
        <fullName evidence="3">Helix-turn-helix domain-containing protein</fullName>
    </recommendedName>
</protein>
<dbReference type="RefSeq" id="WP_142088047.1">
    <property type="nucleotide sequence ID" value="NZ_SZUV01000001.1"/>
</dbReference>
<dbReference type="Proteomes" id="UP000315403">
    <property type="component" value="Unassembled WGS sequence"/>
</dbReference>
<dbReference type="EMBL" id="SZUV01000001">
    <property type="protein sequence ID" value="TQN51879.1"/>
    <property type="molecule type" value="Genomic_DNA"/>
</dbReference>
<dbReference type="Pfam" id="PF13730">
    <property type="entry name" value="HTH_36"/>
    <property type="match status" value="1"/>
</dbReference>
<organism evidence="1 2">
    <name type="scientific">Acidithiobacillus thiooxidans ATCC 19377</name>
    <dbReference type="NCBI Taxonomy" id="637390"/>
    <lineage>
        <taxon>Bacteria</taxon>
        <taxon>Pseudomonadati</taxon>
        <taxon>Pseudomonadota</taxon>
        <taxon>Acidithiobacillia</taxon>
        <taxon>Acidithiobacillales</taxon>
        <taxon>Acidithiobacillaceae</taxon>
        <taxon>Acidithiobacillus</taxon>
    </lineage>
</organism>
<evidence type="ECO:0000313" key="1">
    <source>
        <dbReference type="EMBL" id="TQN51879.1"/>
    </source>
</evidence>
<dbReference type="InterPro" id="IPR036390">
    <property type="entry name" value="WH_DNA-bd_sf"/>
</dbReference>
<dbReference type="InterPro" id="IPR036388">
    <property type="entry name" value="WH-like_DNA-bd_sf"/>
</dbReference>
<dbReference type="AlphaFoldDB" id="A0A543Q6E1"/>
<accession>A0A543Q6E1</accession>
<proteinExistence type="predicted"/>
<gene>
    <name evidence="1" type="ORF">DLNHIDIE_01760</name>
</gene>
<comment type="caution">
    <text evidence="1">The sequence shown here is derived from an EMBL/GenBank/DDBJ whole genome shotgun (WGS) entry which is preliminary data.</text>
</comment>
<evidence type="ECO:0008006" key="3">
    <source>
        <dbReference type="Google" id="ProtNLM"/>
    </source>
</evidence>
<dbReference type="SUPFAM" id="SSF46785">
    <property type="entry name" value="Winged helix' DNA-binding domain"/>
    <property type="match status" value="1"/>
</dbReference>
<name>A0A543Q6E1_ACITH</name>
<dbReference type="Gene3D" id="1.10.10.10">
    <property type="entry name" value="Winged helix-like DNA-binding domain superfamily/Winged helix DNA-binding domain"/>
    <property type="match status" value="1"/>
</dbReference>
<sequence length="384" mass="42549">MQATQLHSITANGFCNTGAVSGSGKRYVLPAPIILAKEILATKITDLPRTAKAVLIELVSYAKVRNLAEPVFPAVSTLSRKMNVSEYTVQRHIKTLIEQGYIERKSQSHRKHGGFAVIQTVLKRRVAELVGLPYNPNSFGQRSLWPVMVDPNDSNLEAHLPEESIPEVSPFAAQPRKPVPHSKFVAVQKDGAHASIPEDLVFLLDKGAHVYQVCNWMARARKTMYQLSDLVQMRKERIQNAGNSVGYLVGLLKAAERGEKITDFSGSLITATDEIRAAKTRKHQEEEAAAMRKLGGKLVEWDSPGGPRWIRIEKNAESGSVYCVNPRDNPLVNTNVRIAVLTVDGYIQSGAAKVIFDYAASYDEDQSEGVNMIHRALRKVWGKK</sequence>
<evidence type="ECO:0000313" key="2">
    <source>
        <dbReference type="Proteomes" id="UP000315403"/>
    </source>
</evidence>
<reference evidence="1 2" key="1">
    <citation type="submission" date="2019-03" db="EMBL/GenBank/DDBJ databases">
        <title>New insights into Acidothiobacillus thiooxidans sulfur metabolism through coupled gene expression, solution geochemistry, microscopy and spectroscopy analyses.</title>
        <authorList>
            <person name="Camacho D."/>
            <person name="Frazao R."/>
            <person name="Fouillen A."/>
            <person name="Nanci A."/>
            <person name="Lang B.F."/>
            <person name="Apte S.C."/>
            <person name="Baron C."/>
            <person name="Warren L.A."/>
        </authorList>
    </citation>
    <scope>NUCLEOTIDE SEQUENCE [LARGE SCALE GENOMIC DNA]</scope>
    <source>
        <strain evidence="1 2">ATCC 19377</strain>
    </source>
</reference>